<feature type="active site" description="Nucleophile" evidence="10">
    <location>
        <position position="95"/>
    </location>
</feature>
<dbReference type="SUPFAM" id="SSF53474">
    <property type="entry name" value="alpha/beta-Hydrolases"/>
    <property type="match status" value="1"/>
</dbReference>
<comment type="subcellular location">
    <subcellularLocation>
        <location evidence="1">Secreted</location>
    </subcellularLocation>
</comment>
<keyword evidence="8 11" id="KW-1015">Disulfide bond</keyword>
<reference evidence="12" key="1">
    <citation type="journal article" date="2020" name="Stud. Mycol.">
        <title>101 Dothideomycetes genomes: a test case for predicting lifestyles and emergence of pathogens.</title>
        <authorList>
            <person name="Haridas S."/>
            <person name="Albert R."/>
            <person name="Binder M."/>
            <person name="Bloem J."/>
            <person name="Labutti K."/>
            <person name="Salamov A."/>
            <person name="Andreopoulos B."/>
            <person name="Baker S."/>
            <person name="Barry K."/>
            <person name="Bills G."/>
            <person name="Bluhm B."/>
            <person name="Cannon C."/>
            <person name="Castanera R."/>
            <person name="Culley D."/>
            <person name="Daum C."/>
            <person name="Ezra D."/>
            <person name="Gonzalez J."/>
            <person name="Henrissat B."/>
            <person name="Kuo A."/>
            <person name="Liang C."/>
            <person name="Lipzen A."/>
            <person name="Lutzoni F."/>
            <person name="Magnuson J."/>
            <person name="Mondo S."/>
            <person name="Nolan M."/>
            <person name="Ohm R."/>
            <person name="Pangilinan J."/>
            <person name="Park H.-J."/>
            <person name="Ramirez L."/>
            <person name="Alfaro M."/>
            <person name="Sun H."/>
            <person name="Tritt A."/>
            <person name="Yoshinaga Y."/>
            <person name="Zwiers L.-H."/>
            <person name="Turgeon B."/>
            <person name="Goodwin S."/>
            <person name="Spatafora J."/>
            <person name="Crous P."/>
            <person name="Grigoriev I."/>
        </authorList>
    </citation>
    <scope>NUCLEOTIDE SEQUENCE</scope>
    <source>
        <strain evidence="12">CBS 130266</strain>
    </source>
</reference>
<keyword evidence="5" id="KW-0964">Secreted</keyword>
<feature type="disulfide bond" evidence="11">
    <location>
        <begin position="155"/>
        <end position="162"/>
    </location>
</feature>
<dbReference type="Proteomes" id="UP000800235">
    <property type="component" value="Unassembled WGS sequence"/>
</dbReference>
<organism evidence="12 13">
    <name type="scientific">Tothia fuscella</name>
    <dbReference type="NCBI Taxonomy" id="1048955"/>
    <lineage>
        <taxon>Eukaryota</taxon>
        <taxon>Fungi</taxon>
        <taxon>Dikarya</taxon>
        <taxon>Ascomycota</taxon>
        <taxon>Pezizomycotina</taxon>
        <taxon>Dothideomycetes</taxon>
        <taxon>Pleosporomycetidae</taxon>
        <taxon>Venturiales</taxon>
        <taxon>Cylindrosympodiaceae</taxon>
        <taxon>Tothia</taxon>
    </lineage>
</organism>
<dbReference type="InterPro" id="IPR011150">
    <property type="entry name" value="Cutinase_monf"/>
</dbReference>
<name>A0A9P4TT46_9PEZI</name>
<comment type="catalytic activity">
    <reaction evidence="9">
        <text>cutin + H2O = cutin monomers.</text>
        <dbReference type="EC" id="3.1.1.74"/>
    </reaction>
</comment>
<evidence type="ECO:0000256" key="4">
    <source>
        <dbReference type="ARBA" id="ARBA00022487"/>
    </source>
</evidence>
<dbReference type="InterPro" id="IPR029058">
    <property type="entry name" value="AB_hydrolase_fold"/>
</dbReference>
<evidence type="ECO:0000256" key="2">
    <source>
        <dbReference type="ARBA" id="ARBA00007534"/>
    </source>
</evidence>
<dbReference type="PANTHER" id="PTHR48250:SF3">
    <property type="entry name" value="CUTINASE 1-RELATED"/>
    <property type="match status" value="1"/>
</dbReference>
<evidence type="ECO:0000256" key="6">
    <source>
        <dbReference type="ARBA" id="ARBA00022729"/>
    </source>
</evidence>
<comment type="similarity">
    <text evidence="2">Belongs to the cutinase family.</text>
</comment>
<feature type="active site" description="Proton donor/acceptor" evidence="10">
    <location>
        <position position="172"/>
    </location>
</feature>
<feature type="non-terminal residue" evidence="12">
    <location>
        <position position="1"/>
    </location>
</feature>
<dbReference type="EMBL" id="MU007110">
    <property type="protein sequence ID" value="KAF2420348.1"/>
    <property type="molecule type" value="Genomic_DNA"/>
</dbReference>
<comment type="caution">
    <text evidence="12">The sequence shown here is derived from an EMBL/GenBank/DDBJ whole genome shotgun (WGS) entry which is preliminary data.</text>
</comment>
<dbReference type="SMART" id="SM01110">
    <property type="entry name" value="Cutinase"/>
    <property type="match status" value="1"/>
</dbReference>
<evidence type="ECO:0000256" key="10">
    <source>
        <dbReference type="PIRSR" id="PIRSR611150-1"/>
    </source>
</evidence>
<accession>A0A9P4TT46</accession>
<feature type="non-terminal residue" evidence="12">
    <location>
        <position position="177"/>
    </location>
</feature>
<gene>
    <name evidence="12" type="ORF">EJ08DRAFT_574563</name>
</gene>
<protein>
    <recommendedName>
        <fullName evidence="3">cutinase</fullName>
        <ecNumber evidence="3">3.1.1.74</ecNumber>
    </recommendedName>
</protein>
<evidence type="ECO:0000256" key="5">
    <source>
        <dbReference type="ARBA" id="ARBA00022525"/>
    </source>
</evidence>
<keyword evidence="7" id="KW-0378">Hydrolase</keyword>
<evidence type="ECO:0000256" key="7">
    <source>
        <dbReference type="ARBA" id="ARBA00022801"/>
    </source>
</evidence>
<dbReference type="GO" id="GO:0016052">
    <property type="term" value="P:carbohydrate catabolic process"/>
    <property type="evidence" value="ECO:0007669"/>
    <property type="project" value="TreeGrafter"/>
</dbReference>
<dbReference type="OrthoDB" id="3225429at2759"/>
<dbReference type="AlphaFoldDB" id="A0A9P4TT46"/>
<evidence type="ECO:0000256" key="9">
    <source>
        <dbReference type="ARBA" id="ARBA00034045"/>
    </source>
</evidence>
<dbReference type="EC" id="3.1.1.74" evidence="3"/>
<dbReference type="Pfam" id="PF01083">
    <property type="entry name" value="Cutinase"/>
    <property type="match status" value="1"/>
</dbReference>
<dbReference type="GO" id="GO:0005576">
    <property type="term" value="C:extracellular region"/>
    <property type="evidence" value="ECO:0007669"/>
    <property type="project" value="UniProtKB-SubCell"/>
</dbReference>
<dbReference type="InterPro" id="IPR000675">
    <property type="entry name" value="Cutinase/axe"/>
</dbReference>
<evidence type="ECO:0000313" key="12">
    <source>
        <dbReference type="EMBL" id="KAF2420348.1"/>
    </source>
</evidence>
<evidence type="ECO:0000313" key="13">
    <source>
        <dbReference type="Proteomes" id="UP000800235"/>
    </source>
</evidence>
<keyword evidence="13" id="KW-1185">Reference proteome</keyword>
<keyword evidence="4" id="KW-0719">Serine esterase</keyword>
<feature type="disulfide bond" evidence="11">
    <location>
        <begin position="10"/>
        <end position="84"/>
    </location>
</feature>
<sequence length="177" mass="18625">TYNELLNGTCKANTLIYVRGPMEPGNTGNFGMGLIPVIQSMIPNLAVQGLNYPAGLMSTTRPYGAFPADMTSLTTTINSAVSKCPNTTILLSGWSLGTAVIRGSLKQLLSTPSGKEIVDKKIGGILLFGDTQYAQSNKTVEGLGGAEAGKFRIFCNGNDAVCGGQLTINQGHIDYMD</sequence>
<evidence type="ECO:0000256" key="1">
    <source>
        <dbReference type="ARBA" id="ARBA00004613"/>
    </source>
</evidence>
<feature type="active site" evidence="10">
    <location>
        <position position="159"/>
    </location>
</feature>
<keyword evidence="6" id="KW-0732">Signal</keyword>
<evidence type="ECO:0000256" key="8">
    <source>
        <dbReference type="ARBA" id="ARBA00023157"/>
    </source>
</evidence>
<evidence type="ECO:0000256" key="11">
    <source>
        <dbReference type="PIRSR" id="PIRSR611150-2"/>
    </source>
</evidence>
<dbReference type="Gene3D" id="3.40.50.1820">
    <property type="entry name" value="alpha/beta hydrolase"/>
    <property type="match status" value="1"/>
</dbReference>
<proteinExistence type="inferred from homology"/>
<dbReference type="PANTHER" id="PTHR48250">
    <property type="entry name" value="CUTINASE 2-RELATED"/>
    <property type="match status" value="1"/>
</dbReference>
<dbReference type="GO" id="GO:0050525">
    <property type="term" value="F:cutinase activity"/>
    <property type="evidence" value="ECO:0007669"/>
    <property type="project" value="UniProtKB-EC"/>
</dbReference>
<evidence type="ECO:0000256" key="3">
    <source>
        <dbReference type="ARBA" id="ARBA00013095"/>
    </source>
</evidence>